<accession>A0A8X6JX57</accession>
<dbReference type="EMBL" id="BMAW01043994">
    <property type="protein sequence ID" value="GFS42222.1"/>
    <property type="molecule type" value="Genomic_DNA"/>
</dbReference>
<comment type="caution">
    <text evidence="1">The sequence shown here is derived from an EMBL/GenBank/DDBJ whole genome shotgun (WGS) entry which is preliminary data.</text>
</comment>
<protein>
    <submittedName>
        <fullName evidence="1">Histone deacetylase complex subunit SAP130-A</fullName>
    </submittedName>
</protein>
<evidence type="ECO:0000313" key="1">
    <source>
        <dbReference type="EMBL" id="GFS42222.1"/>
    </source>
</evidence>
<sequence length="179" mass="19525">MFFKTVKPTSVSELAALTVILFACLDQDNKITPKDSNSSRGLFTRLMSSKRVLARSSRVLKLNMNNQKTENKSTDHEEGDHTQPINLVAARSVAPSTTFTGANAGASSQPLAMRPHIEAPKQGLMTLYFRTPTPRPQGQVMGPVVGTQVSSTQHFTTKQAQEFKNSGISSWTGKIAFLT</sequence>
<dbReference type="OrthoDB" id="7700848at2759"/>
<dbReference type="PROSITE" id="PS51257">
    <property type="entry name" value="PROKAR_LIPOPROTEIN"/>
    <property type="match status" value="1"/>
</dbReference>
<dbReference type="Proteomes" id="UP000887013">
    <property type="component" value="Unassembled WGS sequence"/>
</dbReference>
<proteinExistence type="predicted"/>
<gene>
    <name evidence="1" type="primary">X975_26432</name>
    <name evidence="1" type="ORF">NPIL_643891</name>
</gene>
<evidence type="ECO:0000313" key="2">
    <source>
        <dbReference type="Proteomes" id="UP000887013"/>
    </source>
</evidence>
<organism evidence="1 2">
    <name type="scientific">Nephila pilipes</name>
    <name type="common">Giant wood spider</name>
    <name type="synonym">Nephila maculata</name>
    <dbReference type="NCBI Taxonomy" id="299642"/>
    <lineage>
        <taxon>Eukaryota</taxon>
        <taxon>Metazoa</taxon>
        <taxon>Ecdysozoa</taxon>
        <taxon>Arthropoda</taxon>
        <taxon>Chelicerata</taxon>
        <taxon>Arachnida</taxon>
        <taxon>Araneae</taxon>
        <taxon>Araneomorphae</taxon>
        <taxon>Entelegynae</taxon>
        <taxon>Araneoidea</taxon>
        <taxon>Nephilidae</taxon>
        <taxon>Nephila</taxon>
    </lineage>
</organism>
<dbReference type="AlphaFoldDB" id="A0A8X6JX57"/>
<keyword evidence="2" id="KW-1185">Reference proteome</keyword>
<reference evidence="1" key="1">
    <citation type="submission" date="2020-08" db="EMBL/GenBank/DDBJ databases">
        <title>Multicomponent nature underlies the extraordinary mechanical properties of spider dragline silk.</title>
        <authorList>
            <person name="Kono N."/>
            <person name="Nakamura H."/>
            <person name="Mori M."/>
            <person name="Yoshida Y."/>
            <person name="Ohtoshi R."/>
            <person name="Malay A.D."/>
            <person name="Moran D.A.P."/>
            <person name="Tomita M."/>
            <person name="Numata K."/>
            <person name="Arakawa K."/>
        </authorList>
    </citation>
    <scope>NUCLEOTIDE SEQUENCE</scope>
</reference>
<name>A0A8X6JX57_NEPPI</name>